<comment type="PTM">
    <text evidence="11">The Fe-S cluster can be nitrosylated by nitric oxide (NO).</text>
</comment>
<proteinExistence type="inferred from homology"/>
<keyword evidence="8 11" id="KW-0238">DNA-binding</keyword>
<dbReference type="GO" id="GO:0003677">
    <property type="term" value="F:DNA binding"/>
    <property type="evidence" value="ECO:0007669"/>
    <property type="project" value="UniProtKB-UniRule"/>
</dbReference>
<dbReference type="GO" id="GO:0005737">
    <property type="term" value="C:cytoplasm"/>
    <property type="evidence" value="ECO:0007669"/>
    <property type="project" value="UniProtKB-SubCell"/>
</dbReference>
<evidence type="ECO:0000259" key="12">
    <source>
        <dbReference type="PROSITE" id="PS51674"/>
    </source>
</evidence>
<evidence type="ECO:0000256" key="1">
    <source>
        <dbReference type="ARBA" id="ARBA00004496"/>
    </source>
</evidence>
<dbReference type="GO" id="GO:0035731">
    <property type="term" value="F:dinitrosyl-iron complex binding"/>
    <property type="evidence" value="ECO:0007669"/>
    <property type="project" value="UniProtKB-UniRule"/>
</dbReference>
<feature type="binding site" evidence="11">
    <location>
        <position position="43"/>
    </location>
    <ligand>
        <name>[4Fe-4S] cluster</name>
        <dbReference type="ChEBI" id="CHEBI:49883"/>
    </ligand>
</feature>
<keyword evidence="9 11" id="KW-1015">Disulfide bond</keyword>
<name>A0A1H5PBC1_9ACTN</name>
<evidence type="ECO:0000256" key="3">
    <source>
        <dbReference type="ARBA" id="ARBA00022485"/>
    </source>
</evidence>
<dbReference type="RefSeq" id="WP_083288309.1">
    <property type="nucleotide sequence ID" value="NZ_FNUC01000004.1"/>
</dbReference>
<comment type="PTM">
    <text evidence="11">Upon Fe-S cluster removal intramolecular disulfide bonds are formed.</text>
</comment>
<evidence type="ECO:0000256" key="6">
    <source>
        <dbReference type="ARBA" id="ARBA00023014"/>
    </source>
</evidence>
<sequence length="118" mass="13658">MTVGVMRIVRRTEAGRRSDVVVPSPDEPGARVDSASWWEYGLCRGWDADLFCVPEGVSPSRRRAQETRAKRICETCPVRDRCLAEAMERDEQYGVWGGLDTEERRQLERRRRGMRRSS</sequence>
<feature type="domain" description="4Fe-4S Wbl-type" evidence="12">
    <location>
        <begin position="42"/>
        <end position="106"/>
    </location>
</feature>
<accession>A0A1H5PBC1</accession>
<dbReference type="Proteomes" id="UP000181980">
    <property type="component" value="Unassembled WGS sequence"/>
</dbReference>
<evidence type="ECO:0000256" key="7">
    <source>
        <dbReference type="ARBA" id="ARBA00023015"/>
    </source>
</evidence>
<keyword evidence="3 11" id="KW-0004">4Fe-4S</keyword>
<dbReference type="AlphaFoldDB" id="A0A1H5PBC1"/>
<comment type="function">
    <text evidence="11">Acts as a transcriptional regulator. Probably redox-responsive. The apo- but not holo-form probably binds DNA.</text>
</comment>
<dbReference type="GO" id="GO:0047134">
    <property type="term" value="F:protein-disulfide reductase [NAD(P)H] activity"/>
    <property type="evidence" value="ECO:0007669"/>
    <property type="project" value="TreeGrafter"/>
</dbReference>
<dbReference type="Pfam" id="PF02467">
    <property type="entry name" value="Whib"/>
    <property type="match status" value="1"/>
</dbReference>
<evidence type="ECO:0000256" key="8">
    <source>
        <dbReference type="ARBA" id="ARBA00023125"/>
    </source>
</evidence>
<evidence type="ECO:0000256" key="9">
    <source>
        <dbReference type="ARBA" id="ARBA00023157"/>
    </source>
</evidence>
<evidence type="ECO:0000256" key="11">
    <source>
        <dbReference type="HAMAP-Rule" id="MF_01479"/>
    </source>
</evidence>
<keyword evidence="14" id="KW-1185">Reference proteome</keyword>
<evidence type="ECO:0000256" key="10">
    <source>
        <dbReference type="ARBA" id="ARBA00023163"/>
    </source>
</evidence>
<dbReference type="InterPro" id="IPR003482">
    <property type="entry name" value="Whib"/>
</dbReference>
<organism evidence="13 14">
    <name type="scientific">Jiangella alba</name>
    <dbReference type="NCBI Taxonomy" id="561176"/>
    <lineage>
        <taxon>Bacteria</taxon>
        <taxon>Bacillati</taxon>
        <taxon>Actinomycetota</taxon>
        <taxon>Actinomycetes</taxon>
        <taxon>Jiangellales</taxon>
        <taxon>Jiangellaceae</taxon>
        <taxon>Jiangella</taxon>
    </lineage>
</organism>
<dbReference type="GO" id="GO:0046872">
    <property type="term" value="F:metal ion binding"/>
    <property type="evidence" value="ECO:0007669"/>
    <property type="project" value="UniProtKB-KW"/>
</dbReference>
<evidence type="ECO:0000313" key="14">
    <source>
        <dbReference type="Proteomes" id="UP000181980"/>
    </source>
</evidence>
<keyword evidence="4 11" id="KW-0479">Metal-binding</keyword>
<dbReference type="PANTHER" id="PTHR38839">
    <property type="entry name" value="TRANSCRIPTIONAL REGULATOR WHID-RELATED"/>
    <property type="match status" value="1"/>
</dbReference>
<dbReference type="OrthoDB" id="4954884at2"/>
<keyword evidence="7 11" id="KW-0805">Transcription regulation</keyword>
<evidence type="ECO:0000256" key="4">
    <source>
        <dbReference type="ARBA" id="ARBA00022723"/>
    </source>
</evidence>
<feature type="binding site" evidence="11">
    <location>
        <position position="82"/>
    </location>
    <ligand>
        <name>[4Fe-4S] cluster</name>
        <dbReference type="ChEBI" id="CHEBI:49883"/>
    </ligand>
</feature>
<dbReference type="PROSITE" id="PS51674">
    <property type="entry name" value="4FE4S_WBL"/>
    <property type="match status" value="1"/>
</dbReference>
<feature type="binding site" evidence="11">
    <location>
        <position position="73"/>
    </location>
    <ligand>
        <name>[4Fe-4S] cluster</name>
        <dbReference type="ChEBI" id="CHEBI:49883"/>
    </ligand>
</feature>
<dbReference type="EMBL" id="FNUC01000004">
    <property type="protein sequence ID" value="SEF10371.1"/>
    <property type="molecule type" value="Genomic_DNA"/>
</dbReference>
<dbReference type="InterPro" id="IPR034768">
    <property type="entry name" value="4FE4S_WBL"/>
</dbReference>
<reference evidence="14" key="1">
    <citation type="submission" date="2016-10" db="EMBL/GenBank/DDBJ databases">
        <authorList>
            <person name="Varghese N."/>
            <person name="Submissions S."/>
        </authorList>
    </citation>
    <scope>NUCLEOTIDE SEQUENCE [LARGE SCALE GENOMIC DNA]</scope>
    <source>
        <strain evidence="14">DSM 45237</strain>
    </source>
</reference>
<dbReference type="GO" id="GO:0051539">
    <property type="term" value="F:4 iron, 4 sulfur cluster binding"/>
    <property type="evidence" value="ECO:0007669"/>
    <property type="project" value="UniProtKB-UniRule"/>
</dbReference>
<dbReference type="HAMAP" id="MF_01479">
    <property type="entry name" value="WhiB"/>
    <property type="match status" value="1"/>
</dbReference>
<evidence type="ECO:0000256" key="2">
    <source>
        <dbReference type="ARBA" id="ARBA00006597"/>
    </source>
</evidence>
<keyword evidence="10 11" id="KW-0804">Transcription</keyword>
<evidence type="ECO:0000313" key="13">
    <source>
        <dbReference type="EMBL" id="SEF10371.1"/>
    </source>
</evidence>
<comment type="similarity">
    <text evidence="2 11">Belongs to the WhiB family.</text>
</comment>
<comment type="cofactor">
    <cofactor evidence="11">
        <name>[4Fe-4S] cluster</name>
        <dbReference type="ChEBI" id="CHEBI:49883"/>
    </cofactor>
    <text evidence="11">Binds 1 [4Fe-4S] cluster per subunit. Following nitrosylation of the [4Fe-4S] cluster binds 1 [4Fe-8(NO)] cluster per subunit.</text>
</comment>
<feature type="binding site" evidence="11">
    <location>
        <position position="76"/>
    </location>
    <ligand>
        <name>[4Fe-4S] cluster</name>
        <dbReference type="ChEBI" id="CHEBI:49883"/>
    </ligand>
</feature>
<keyword evidence="11" id="KW-0963">Cytoplasm</keyword>
<dbReference type="STRING" id="561176.SAMN04488561_3930"/>
<gene>
    <name evidence="11" type="primary">whiB</name>
    <name evidence="13" type="ORF">SAMN04488561_3930</name>
</gene>
<protein>
    <recommendedName>
        <fullName evidence="11">Transcriptional regulator WhiB</fullName>
    </recommendedName>
</protein>
<keyword evidence="6 11" id="KW-0411">Iron-sulfur</keyword>
<dbReference type="GO" id="GO:0045892">
    <property type="term" value="P:negative regulation of DNA-templated transcription"/>
    <property type="evidence" value="ECO:0007669"/>
    <property type="project" value="TreeGrafter"/>
</dbReference>
<comment type="subcellular location">
    <subcellularLocation>
        <location evidence="1 11">Cytoplasm</location>
    </subcellularLocation>
</comment>
<dbReference type="GO" id="GO:0045454">
    <property type="term" value="P:cell redox homeostasis"/>
    <property type="evidence" value="ECO:0007669"/>
    <property type="project" value="TreeGrafter"/>
</dbReference>
<evidence type="ECO:0000256" key="5">
    <source>
        <dbReference type="ARBA" id="ARBA00023004"/>
    </source>
</evidence>
<keyword evidence="5 11" id="KW-0408">Iron</keyword>